<gene>
    <name evidence="2" type="ORF">U9M48_043859</name>
</gene>
<protein>
    <submittedName>
        <fullName evidence="2">Uncharacterized protein</fullName>
    </submittedName>
</protein>
<organism evidence="2 3">
    <name type="scientific">Paspalum notatum var. saurae</name>
    <dbReference type="NCBI Taxonomy" id="547442"/>
    <lineage>
        <taxon>Eukaryota</taxon>
        <taxon>Viridiplantae</taxon>
        <taxon>Streptophyta</taxon>
        <taxon>Embryophyta</taxon>
        <taxon>Tracheophyta</taxon>
        <taxon>Spermatophyta</taxon>
        <taxon>Magnoliopsida</taxon>
        <taxon>Liliopsida</taxon>
        <taxon>Poales</taxon>
        <taxon>Poaceae</taxon>
        <taxon>PACMAD clade</taxon>
        <taxon>Panicoideae</taxon>
        <taxon>Andropogonodae</taxon>
        <taxon>Paspaleae</taxon>
        <taxon>Paspalinae</taxon>
        <taxon>Paspalum</taxon>
    </lineage>
</organism>
<keyword evidence="3" id="KW-1185">Reference proteome</keyword>
<reference evidence="2 3" key="1">
    <citation type="submission" date="2024-02" db="EMBL/GenBank/DDBJ databases">
        <title>High-quality chromosome-scale genome assembly of Pensacola bahiagrass (Paspalum notatum Flugge var. saurae).</title>
        <authorList>
            <person name="Vega J.M."/>
            <person name="Podio M."/>
            <person name="Orjuela J."/>
            <person name="Siena L.A."/>
            <person name="Pessino S.C."/>
            <person name="Combes M.C."/>
            <person name="Mariac C."/>
            <person name="Albertini E."/>
            <person name="Pupilli F."/>
            <person name="Ortiz J.P.A."/>
            <person name="Leblanc O."/>
        </authorList>
    </citation>
    <scope>NUCLEOTIDE SEQUENCE [LARGE SCALE GENOMIC DNA]</scope>
    <source>
        <strain evidence="2">R1</strain>
        <tissue evidence="2">Leaf</tissue>
    </source>
</reference>
<dbReference type="Proteomes" id="UP001341281">
    <property type="component" value="Chromosome 10"/>
</dbReference>
<dbReference type="AlphaFoldDB" id="A0AAQ3V040"/>
<accession>A0AAQ3V040</accession>
<name>A0AAQ3V040_PASNO</name>
<proteinExistence type="predicted"/>
<feature type="region of interest" description="Disordered" evidence="1">
    <location>
        <begin position="1"/>
        <end position="25"/>
    </location>
</feature>
<evidence type="ECO:0000256" key="1">
    <source>
        <dbReference type="SAM" id="MobiDB-lite"/>
    </source>
</evidence>
<dbReference type="EMBL" id="CP144754">
    <property type="protein sequence ID" value="WVZ98409.1"/>
    <property type="molecule type" value="Genomic_DNA"/>
</dbReference>
<evidence type="ECO:0000313" key="2">
    <source>
        <dbReference type="EMBL" id="WVZ98409.1"/>
    </source>
</evidence>
<evidence type="ECO:0000313" key="3">
    <source>
        <dbReference type="Proteomes" id="UP001341281"/>
    </source>
</evidence>
<sequence length="69" mass="7787">MHRWHKNFAVESMRDRGGGHAPTPASLRPEPAFLVSLSSLVKKELVTRSLSPSISITWGCSKHFLHSRY</sequence>